<protein>
    <submittedName>
        <fullName evidence="2">Uncharacterized protein</fullName>
    </submittedName>
</protein>
<evidence type="ECO:0000313" key="2">
    <source>
        <dbReference type="EMBL" id="SYV95503.1"/>
    </source>
</evidence>
<dbReference type="Proteomes" id="UP000260136">
    <property type="component" value="Chromosome"/>
</dbReference>
<sequence length="61" mass="6515">MAVSLSSALIFSSCTNAKNEPDPNTMSGSSTTPGNNNGNQLYSFNPDIDNINQPIPAKNQW</sequence>
<name>A0A3B0Q4L0_MYCGL</name>
<organism evidence="2 3">
    <name type="scientific">Mycoplasmoides gallisepticum</name>
    <name type="common">Mycoplasma gallisepticum</name>
    <dbReference type="NCBI Taxonomy" id="2096"/>
    <lineage>
        <taxon>Bacteria</taxon>
        <taxon>Bacillati</taxon>
        <taxon>Mycoplasmatota</taxon>
        <taxon>Mycoplasmoidales</taxon>
        <taxon>Mycoplasmoidaceae</taxon>
        <taxon>Mycoplasmoides</taxon>
    </lineage>
</organism>
<gene>
    <name evidence="2" type="ORF">NCTC10115_01442</name>
</gene>
<feature type="non-terminal residue" evidence="2">
    <location>
        <position position="61"/>
    </location>
</feature>
<accession>A0A3B0Q4L0</accession>
<proteinExistence type="predicted"/>
<dbReference type="EMBL" id="LS991952">
    <property type="protein sequence ID" value="SYV95503.1"/>
    <property type="molecule type" value="Genomic_DNA"/>
</dbReference>
<dbReference type="AlphaFoldDB" id="A0A3B0Q4L0"/>
<evidence type="ECO:0000313" key="3">
    <source>
        <dbReference type="Proteomes" id="UP000260136"/>
    </source>
</evidence>
<evidence type="ECO:0000256" key="1">
    <source>
        <dbReference type="SAM" id="MobiDB-lite"/>
    </source>
</evidence>
<feature type="region of interest" description="Disordered" evidence="1">
    <location>
        <begin position="14"/>
        <end position="61"/>
    </location>
</feature>
<reference evidence="3" key="1">
    <citation type="submission" date="2018-06" db="EMBL/GenBank/DDBJ databases">
        <authorList>
            <consortium name="Pathogen Informatics"/>
        </authorList>
    </citation>
    <scope>NUCLEOTIDE SEQUENCE [LARGE SCALE GENOMIC DNA]</scope>
    <source>
        <strain evidence="3">NCTC10115</strain>
    </source>
</reference>
<feature type="compositionally biased region" description="Low complexity" evidence="1">
    <location>
        <begin position="23"/>
        <end position="39"/>
    </location>
</feature>